<dbReference type="GO" id="GO:0005524">
    <property type="term" value="F:ATP binding"/>
    <property type="evidence" value="ECO:0007669"/>
    <property type="project" value="TreeGrafter"/>
</dbReference>
<dbReference type="AlphaFoldDB" id="A0A8D5UCQ4"/>
<evidence type="ECO:0000256" key="8">
    <source>
        <dbReference type="ARBA" id="ARBA00022842"/>
    </source>
</evidence>
<organism evidence="14 15">
    <name type="scientific">Polycladomyces abyssicola</name>
    <dbReference type="NCBI Taxonomy" id="1125966"/>
    <lineage>
        <taxon>Bacteria</taxon>
        <taxon>Bacillati</taxon>
        <taxon>Bacillota</taxon>
        <taxon>Bacilli</taxon>
        <taxon>Bacillales</taxon>
        <taxon>Thermoactinomycetaceae</taxon>
        <taxon>Polycladomyces</taxon>
    </lineage>
</organism>
<dbReference type="RefSeq" id="WP_246512178.1">
    <property type="nucleotide sequence ID" value="NZ_AP024601.1"/>
</dbReference>
<dbReference type="Gene3D" id="3.40.50.1100">
    <property type="match status" value="2"/>
</dbReference>
<evidence type="ECO:0000256" key="1">
    <source>
        <dbReference type="ARBA" id="ARBA00001274"/>
    </source>
</evidence>
<evidence type="ECO:0000256" key="11">
    <source>
        <dbReference type="ARBA" id="ARBA00025527"/>
    </source>
</evidence>
<dbReference type="EC" id="4.3.1.19" evidence="7"/>
<dbReference type="FunFam" id="3.40.50.1100:FF:000007">
    <property type="entry name" value="L-threonine dehydratase catabolic TdcB"/>
    <property type="match status" value="1"/>
</dbReference>
<dbReference type="EMBL" id="AP024601">
    <property type="protein sequence ID" value="BCU80817.1"/>
    <property type="molecule type" value="Genomic_DNA"/>
</dbReference>
<comment type="similarity">
    <text evidence="6">Belongs to the serine/threonine dehydratase family.</text>
</comment>
<dbReference type="GO" id="GO:0070179">
    <property type="term" value="P:D-serine biosynthetic process"/>
    <property type="evidence" value="ECO:0007669"/>
    <property type="project" value="TreeGrafter"/>
</dbReference>
<comment type="function">
    <text evidence="11">Catalyzes the anaerobic formation of alpha-ketobutyrate and ammonia from threonine in a two-step reaction. The first step involved a dehydration of threonine and a production of enamine intermediates (aminocrotonate), which tautomerizes to its imine form (iminobutyrate). Both intermediates are unstable and short-lived. The second step is the nonenzymatic hydrolysis of the enamine/imine intermediates to form 2-ketobutyrate and free ammonia. In the low water environment of the cell, the second step is accelerated by RidA.</text>
</comment>
<evidence type="ECO:0000256" key="3">
    <source>
        <dbReference type="ARBA" id="ARBA00001933"/>
    </source>
</evidence>
<evidence type="ECO:0000256" key="5">
    <source>
        <dbReference type="ARBA" id="ARBA00001946"/>
    </source>
</evidence>
<evidence type="ECO:0000313" key="15">
    <source>
        <dbReference type="Proteomes" id="UP000677436"/>
    </source>
</evidence>
<evidence type="ECO:0000256" key="10">
    <source>
        <dbReference type="ARBA" id="ARBA00023239"/>
    </source>
</evidence>
<keyword evidence="9" id="KW-0663">Pyridoxal phosphate</keyword>
<name>A0A8D5UCQ4_9BACL</name>
<evidence type="ECO:0000256" key="6">
    <source>
        <dbReference type="ARBA" id="ARBA00010869"/>
    </source>
</evidence>
<reference evidence="14" key="2">
    <citation type="journal article" date="2021" name="Microbiol. Resour. Announc.">
        <title>Complete Genome Sequence of Polycladomyces abyssicola JIR-001T, Isolated from Hemipelagic Sediment in Deep Seawater.</title>
        <authorList>
            <person name="Tsubouchi T."/>
            <person name="Kaneko Y."/>
        </authorList>
    </citation>
    <scope>NUCLEOTIDE SEQUENCE</scope>
    <source>
        <strain evidence="14">JIR-001</strain>
    </source>
</reference>
<evidence type="ECO:0000256" key="2">
    <source>
        <dbReference type="ARBA" id="ARBA00001913"/>
    </source>
</evidence>
<evidence type="ECO:0000256" key="9">
    <source>
        <dbReference type="ARBA" id="ARBA00022898"/>
    </source>
</evidence>
<protein>
    <recommendedName>
        <fullName evidence="7">threonine ammonia-lyase</fullName>
        <ecNumber evidence="7">4.3.1.19</ecNumber>
    </recommendedName>
    <alternativeName>
        <fullName evidence="12">Threonine deaminase</fullName>
    </alternativeName>
</protein>
<evidence type="ECO:0000256" key="7">
    <source>
        <dbReference type="ARBA" id="ARBA00012096"/>
    </source>
</evidence>
<comment type="cofactor">
    <cofactor evidence="2">
        <name>Ca(2+)</name>
        <dbReference type="ChEBI" id="CHEBI:29108"/>
    </cofactor>
</comment>
<dbReference type="CDD" id="cd01562">
    <property type="entry name" value="Thr-dehyd"/>
    <property type="match status" value="1"/>
</dbReference>
<dbReference type="Pfam" id="PF00291">
    <property type="entry name" value="PALP"/>
    <property type="match status" value="1"/>
</dbReference>
<dbReference type="Proteomes" id="UP000677436">
    <property type="component" value="Chromosome"/>
</dbReference>
<dbReference type="GO" id="GO:0030378">
    <property type="term" value="F:serine racemase activity"/>
    <property type="evidence" value="ECO:0007669"/>
    <property type="project" value="TreeGrafter"/>
</dbReference>
<dbReference type="KEGG" id="pabs:JIR001_06000"/>
<gene>
    <name evidence="14" type="ORF">JIR001_06000</name>
</gene>
<dbReference type="InterPro" id="IPR000634">
    <property type="entry name" value="Ser/Thr_deHydtase_PyrdxlP-BS"/>
</dbReference>
<proteinExistence type="inferred from homology"/>
<dbReference type="GO" id="GO:0000287">
    <property type="term" value="F:magnesium ion binding"/>
    <property type="evidence" value="ECO:0007669"/>
    <property type="project" value="TreeGrafter"/>
</dbReference>
<keyword evidence="15" id="KW-1185">Reference proteome</keyword>
<dbReference type="InterPro" id="IPR036052">
    <property type="entry name" value="TrpB-like_PALP_sf"/>
</dbReference>
<dbReference type="PANTHER" id="PTHR43050">
    <property type="entry name" value="SERINE / THREONINE RACEMASE FAMILY MEMBER"/>
    <property type="match status" value="1"/>
</dbReference>
<dbReference type="GO" id="GO:0003941">
    <property type="term" value="F:L-serine ammonia-lyase activity"/>
    <property type="evidence" value="ECO:0007669"/>
    <property type="project" value="TreeGrafter"/>
</dbReference>
<accession>A0A8D5UCQ4</accession>
<comment type="catalytic activity">
    <reaction evidence="1">
        <text>L-threonine = 2-oxobutanoate + NH4(+)</text>
        <dbReference type="Rhea" id="RHEA:22108"/>
        <dbReference type="ChEBI" id="CHEBI:16763"/>
        <dbReference type="ChEBI" id="CHEBI:28938"/>
        <dbReference type="ChEBI" id="CHEBI:57926"/>
        <dbReference type="EC" id="4.3.1.19"/>
    </reaction>
</comment>
<dbReference type="InterPro" id="IPR001926">
    <property type="entry name" value="TrpB-like_PALP"/>
</dbReference>
<dbReference type="PROSITE" id="PS00165">
    <property type="entry name" value="DEHYDRATASE_SER_THR"/>
    <property type="match status" value="1"/>
</dbReference>
<comment type="cofactor">
    <cofactor evidence="4">
        <name>Mn(2+)</name>
        <dbReference type="ChEBI" id="CHEBI:29035"/>
    </cofactor>
</comment>
<keyword evidence="8" id="KW-0460">Magnesium</keyword>
<dbReference type="GO" id="GO:0004794">
    <property type="term" value="F:threonine deaminase activity"/>
    <property type="evidence" value="ECO:0007669"/>
    <property type="project" value="UniProtKB-EC"/>
</dbReference>
<dbReference type="PANTHER" id="PTHR43050:SF1">
    <property type="entry name" value="SERINE RACEMASE"/>
    <property type="match status" value="1"/>
</dbReference>
<dbReference type="FunFam" id="3.40.50.1100:FF:000005">
    <property type="entry name" value="Threonine dehydratase catabolic"/>
    <property type="match status" value="1"/>
</dbReference>
<evidence type="ECO:0000259" key="13">
    <source>
        <dbReference type="Pfam" id="PF00291"/>
    </source>
</evidence>
<dbReference type="GO" id="GO:0018114">
    <property type="term" value="F:threonine racemase activity"/>
    <property type="evidence" value="ECO:0007669"/>
    <property type="project" value="TreeGrafter"/>
</dbReference>
<comment type="cofactor">
    <cofactor evidence="5">
        <name>Mg(2+)</name>
        <dbReference type="ChEBI" id="CHEBI:18420"/>
    </cofactor>
</comment>
<dbReference type="SUPFAM" id="SSF53686">
    <property type="entry name" value="Tryptophan synthase beta subunit-like PLP-dependent enzymes"/>
    <property type="match status" value="1"/>
</dbReference>
<comment type="cofactor">
    <cofactor evidence="3">
        <name>pyridoxal 5'-phosphate</name>
        <dbReference type="ChEBI" id="CHEBI:597326"/>
    </cofactor>
</comment>
<sequence>MERTGRMETITYDCIREAAARLKGAAHRTPVMTSRTLNKQSGREIYLKCEQFQRGGAFKFRGAYNTISRMTEEEKQRGVLAYSSGNHAQGVALAARLSGVPAVICIPTDAPPVKLAATRETYGAEVLTFDRLTTDREAFGRQVAEERGLTIVPPFDHPHIIAGAGTVALELLEEVPDLDAVITPIGGGGLLSGTSIAAHGWNPKIRVFGAEPKLAADTYRSLQEGKRVSIDPPSTVADGLRATTPGVLTFPILQSHVENVVLVTEEEIEDAIRFALLRLKTVIEPSAAVALAAVRKGALPRDCRKVGVILSGGNIDPSLLAQLWEREATKI</sequence>
<dbReference type="GO" id="GO:0030170">
    <property type="term" value="F:pyridoxal phosphate binding"/>
    <property type="evidence" value="ECO:0007669"/>
    <property type="project" value="InterPro"/>
</dbReference>
<evidence type="ECO:0000256" key="12">
    <source>
        <dbReference type="ARBA" id="ARBA00031427"/>
    </source>
</evidence>
<evidence type="ECO:0000256" key="4">
    <source>
        <dbReference type="ARBA" id="ARBA00001936"/>
    </source>
</evidence>
<feature type="domain" description="Tryptophan synthase beta chain-like PALP" evidence="13">
    <location>
        <begin position="25"/>
        <end position="312"/>
    </location>
</feature>
<reference evidence="14" key="1">
    <citation type="journal article" date="2013" name="Int. J. Syst. Evol. Microbiol.">
        <title>Polycladomyces abyssicola gen. nov., sp. nov., a thermophilic filamentous bacterium isolated from hemipelagic sediment.</title>
        <authorList>
            <person name="Tsubouchi T."/>
            <person name="Shimane Y."/>
            <person name="Mori K."/>
            <person name="Usui K."/>
            <person name="Hiraki T."/>
            <person name="Tame A."/>
            <person name="Uematsu K."/>
            <person name="Maruyama T."/>
            <person name="Hatada Y."/>
        </authorList>
    </citation>
    <scope>NUCLEOTIDE SEQUENCE</scope>
    <source>
        <strain evidence="14">JIR-001</strain>
    </source>
</reference>
<evidence type="ECO:0000313" key="14">
    <source>
        <dbReference type="EMBL" id="BCU80817.1"/>
    </source>
</evidence>
<keyword evidence="10" id="KW-0456">Lyase</keyword>